<name>A0A0F9FHG2_9ZZZZ</name>
<dbReference type="AlphaFoldDB" id="A0A0F9FHG2"/>
<evidence type="ECO:0000313" key="1">
    <source>
        <dbReference type="EMBL" id="KKL56705.1"/>
    </source>
</evidence>
<sequence>MMIINEIKIITVNPDCPLCGYNQA</sequence>
<protein>
    <submittedName>
        <fullName evidence="1">Uncharacterized protein</fullName>
    </submittedName>
</protein>
<dbReference type="EMBL" id="LAZR01030405">
    <property type="protein sequence ID" value="KKL56705.1"/>
    <property type="molecule type" value="Genomic_DNA"/>
</dbReference>
<accession>A0A0F9FHG2</accession>
<organism evidence="1">
    <name type="scientific">marine sediment metagenome</name>
    <dbReference type="NCBI Taxonomy" id="412755"/>
    <lineage>
        <taxon>unclassified sequences</taxon>
        <taxon>metagenomes</taxon>
        <taxon>ecological metagenomes</taxon>
    </lineage>
</organism>
<reference evidence="1" key="1">
    <citation type="journal article" date="2015" name="Nature">
        <title>Complex archaea that bridge the gap between prokaryotes and eukaryotes.</title>
        <authorList>
            <person name="Spang A."/>
            <person name="Saw J.H."/>
            <person name="Jorgensen S.L."/>
            <person name="Zaremba-Niedzwiedzka K."/>
            <person name="Martijn J."/>
            <person name="Lind A.E."/>
            <person name="van Eijk R."/>
            <person name="Schleper C."/>
            <person name="Guy L."/>
            <person name="Ettema T.J."/>
        </authorList>
    </citation>
    <scope>NUCLEOTIDE SEQUENCE</scope>
</reference>
<feature type="non-terminal residue" evidence="1">
    <location>
        <position position="24"/>
    </location>
</feature>
<comment type="caution">
    <text evidence="1">The sequence shown here is derived from an EMBL/GenBank/DDBJ whole genome shotgun (WGS) entry which is preliminary data.</text>
</comment>
<proteinExistence type="predicted"/>
<gene>
    <name evidence="1" type="ORF">LCGC14_2242770</name>
</gene>